<gene>
    <name evidence="1" type="ORF">QE152_g16980</name>
</gene>
<dbReference type="Proteomes" id="UP001458880">
    <property type="component" value="Unassembled WGS sequence"/>
</dbReference>
<proteinExistence type="predicted"/>
<organism evidence="1 2">
    <name type="scientific">Popillia japonica</name>
    <name type="common">Japanese beetle</name>
    <dbReference type="NCBI Taxonomy" id="7064"/>
    <lineage>
        <taxon>Eukaryota</taxon>
        <taxon>Metazoa</taxon>
        <taxon>Ecdysozoa</taxon>
        <taxon>Arthropoda</taxon>
        <taxon>Hexapoda</taxon>
        <taxon>Insecta</taxon>
        <taxon>Pterygota</taxon>
        <taxon>Neoptera</taxon>
        <taxon>Endopterygota</taxon>
        <taxon>Coleoptera</taxon>
        <taxon>Polyphaga</taxon>
        <taxon>Scarabaeiformia</taxon>
        <taxon>Scarabaeidae</taxon>
        <taxon>Rutelinae</taxon>
        <taxon>Popillia</taxon>
    </lineage>
</organism>
<protein>
    <submittedName>
        <fullName evidence="1">Uncharacterized protein</fullName>
    </submittedName>
</protein>
<evidence type="ECO:0000313" key="2">
    <source>
        <dbReference type="Proteomes" id="UP001458880"/>
    </source>
</evidence>
<dbReference type="AlphaFoldDB" id="A0AAW1L270"/>
<sequence>MYDLYLKQFEPEVYRLKQDKLPFKPKISYNFYGRYFREHFNNSFGHTRKDKCKKCDTLENRIQGSESEEEKNRFDTKKGNIYYRIEDLENLTAAKFDEFIDATEIPSGIDSDTSGGEDAAEEDTIFNNFMTEEALARSKEFEDTIASDFESDDELLLAEYIRRSVVEWERQIGVWPTIEKCTETGGPNIPDNTSI</sequence>
<comment type="caution">
    <text evidence="1">The sequence shown here is derived from an EMBL/GenBank/DDBJ whole genome shotgun (WGS) entry which is preliminary data.</text>
</comment>
<name>A0AAW1L270_POPJA</name>
<dbReference type="EMBL" id="JASPKY010000166">
    <property type="protein sequence ID" value="KAK9728819.1"/>
    <property type="molecule type" value="Genomic_DNA"/>
</dbReference>
<accession>A0AAW1L270</accession>
<keyword evidence="2" id="KW-1185">Reference proteome</keyword>
<evidence type="ECO:0000313" key="1">
    <source>
        <dbReference type="EMBL" id="KAK9728819.1"/>
    </source>
</evidence>
<reference evidence="1 2" key="1">
    <citation type="journal article" date="2024" name="BMC Genomics">
        <title>De novo assembly and annotation of Popillia japonica's genome with initial clues to its potential as an invasive pest.</title>
        <authorList>
            <person name="Cucini C."/>
            <person name="Boschi S."/>
            <person name="Funari R."/>
            <person name="Cardaioli E."/>
            <person name="Iannotti N."/>
            <person name="Marturano G."/>
            <person name="Paoli F."/>
            <person name="Bruttini M."/>
            <person name="Carapelli A."/>
            <person name="Frati F."/>
            <person name="Nardi F."/>
        </authorList>
    </citation>
    <scope>NUCLEOTIDE SEQUENCE [LARGE SCALE GENOMIC DNA]</scope>
    <source>
        <strain evidence="1">DMR45628</strain>
    </source>
</reference>